<reference evidence="11 12" key="1">
    <citation type="submission" date="2019-02" db="EMBL/GenBank/DDBJ databases">
        <title>Investigation of anaerobic lignin degradation for improved lignocellulosic biofuels.</title>
        <authorList>
            <person name="Deangelis K."/>
        </authorList>
    </citation>
    <scope>NUCLEOTIDE SEQUENCE [LARGE SCALE GENOMIC DNA]</scope>
    <source>
        <strain evidence="11 12">159R</strain>
    </source>
</reference>
<feature type="transmembrane region" description="Helical" evidence="9">
    <location>
        <begin position="105"/>
        <end position="127"/>
    </location>
</feature>
<keyword evidence="8 9" id="KW-0472">Membrane</keyword>
<keyword evidence="12" id="KW-1185">Reference proteome</keyword>
<keyword evidence="5" id="KW-0997">Cell inner membrane</keyword>
<evidence type="ECO:0000256" key="2">
    <source>
        <dbReference type="ARBA" id="ARBA00008537"/>
    </source>
</evidence>
<dbReference type="SUPFAM" id="SSF103473">
    <property type="entry name" value="MFS general substrate transporter"/>
    <property type="match status" value="1"/>
</dbReference>
<dbReference type="PROSITE" id="PS50850">
    <property type="entry name" value="MFS"/>
    <property type="match status" value="1"/>
</dbReference>
<dbReference type="RefSeq" id="WP_132927077.1">
    <property type="nucleotide sequence ID" value="NZ_SJOI01000001.1"/>
</dbReference>
<dbReference type="PANTHER" id="PTHR42718">
    <property type="entry name" value="MAJOR FACILITATOR SUPERFAMILY MULTIDRUG TRANSPORTER MFSC"/>
    <property type="match status" value="1"/>
</dbReference>
<keyword evidence="4" id="KW-1003">Cell membrane</keyword>
<comment type="similarity">
    <text evidence="2">Belongs to the major facilitator superfamily. EmrB family.</text>
</comment>
<dbReference type="EMBL" id="SJOI01000001">
    <property type="protein sequence ID" value="TCL07125.1"/>
    <property type="molecule type" value="Genomic_DNA"/>
</dbReference>
<dbReference type="GO" id="GO:0005886">
    <property type="term" value="C:plasma membrane"/>
    <property type="evidence" value="ECO:0007669"/>
    <property type="project" value="UniProtKB-SubCell"/>
</dbReference>
<evidence type="ECO:0000256" key="7">
    <source>
        <dbReference type="ARBA" id="ARBA00022989"/>
    </source>
</evidence>
<evidence type="ECO:0000259" key="10">
    <source>
        <dbReference type="PROSITE" id="PS50850"/>
    </source>
</evidence>
<dbReference type="GO" id="GO:1990961">
    <property type="term" value="P:xenobiotic detoxification by transmembrane export across the plasma membrane"/>
    <property type="evidence" value="ECO:0007669"/>
    <property type="project" value="UniProtKB-ARBA"/>
</dbReference>
<dbReference type="NCBIfam" id="TIGR00711">
    <property type="entry name" value="efflux_EmrB"/>
    <property type="match status" value="1"/>
</dbReference>
<dbReference type="CDD" id="cd17503">
    <property type="entry name" value="MFS_LmrB_MDR_like"/>
    <property type="match status" value="1"/>
</dbReference>
<dbReference type="FunFam" id="1.20.1720.10:FF:000002">
    <property type="entry name" value="Multidrug resistance protein B"/>
    <property type="match status" value="1"/>
</dbReference>
<evidence type="ECO:0000256" key="3">
    <source>
        <dbReference type="ARBA" id="ARBA00022448"/>
    </source>
</evidence>
<feature type="transmembrane region" description="Helical" evidence="9">
    <location>
        <begin position="302"/>
        <end position="322"/>
    </location>
</feature>
<dbReference type="InterPro" id="IPR036259">
    <property type="entry name" value="MFS_trans_sf"/>
</dbReference>
<feature type="transmembrane region" description="Helical" evidence="9">
    <location>
        <begin position="359"/>
        <end position="378"/>
    </location>
</feature>
<comment type="caution">
    <text evidence="11">The sequence shown here is derived from an EMBL/GenBank/DDBJ whole genome shotgun (WGS) entry which is preliminary data.</text>
</comment>
<dbReference type="AlphaFoldDB" id="A0A4R1NHB6"/>
<feature type="transmembrane region" description="Helical" evidence="9">
    <location>
        <begin position="271"/>
        <end position="290"/>
    </location>
</feature>
<dbReference type="PANTHER" id="PTHR42718:SF9">
    <property type="entry name" value="MAJOR FACILITATOR SUPERFAMILY MULTIDRUG TRANSPORTER MFSC"/>
    <property type="match status" value="1"/>
</dbReference>
<evidence type="ECO:0000256" key="9">
    <source>
        <dbReference type="SAM" id="Phobius"/>
    </source>
</evidence>
<dbReference type="InterPro" id="IPR004638">
    <property type="entry name" value="EmrB-like"/>
</dbReference>
<feature type="transmembrane region" description="Helical" evidence="9">
    <location>
        <begin position="231"/>
        <end position="250"/>
    </location>
</feature>
<evidence type="ECO:0000256" key="4">
    <source>
        <dbReference type="ARBA" id="ARBA00022475"/>
    </source>
</evidence>
<dbReference type="OrthoDB" id="9812221at2"/>
<feature type="transmembrane region" description="Helical" evidence="9">
    <location>
        <begin position="80"/>
        <end position="99"/>
    </location>
</feature>
<feature type="transmembrane region" description="Helical" evidence="9">
    <location>
        <begin position="139"/>
        <end position="160"/>
    </location>
</feature>
<evidence type="ECO:0000256" key="5">
    <source>
        <dbReference type="ARBA" id="ARBA00022519"/>
    </source>
</evidence>
<evidence type="ECO:0000256" key="8">
    <source>
        <dbReference type="ARBA" id="ARBA00023136"/>
    </source>
</evidence>
<keyword evidence="6 9" id="KW-0812">Transmembrane</keyword>
<feature type="transmembrane region" description="Helical" evidence="9">
    <location>
        <begin position="50"/>
        <end position="68"/>
    </location>
</feature>
<keyword evidence="7 9" id="KW-1133">Transmembrane helix</keyword>
<evidence type="ECO:0000313" key="11">
    <source>
        <dbReference type="EMBL" id="TCL07125.1"/>
    </source>
</evidence>
<dbReference type="Gene3D" id="1.20.1250.20">
    <property type="entry name" value="MFS general substrate transporter like domains"/>
    <property type="match status" value="1"/>
</dbReference>
<dbReference type="GO" id="GO:0015721">
    <property type="term" value="P:bile acid and bile salt transport"/>
    <property type="evidence" value="ECO:0007669"/>
    <property type="project" value="UniProtKB-ARBA"/>
</dbReference>
<feature type="transmembrane region" description="Helical" evidence="9">
    <location>
        <begin position="200"/>
        <end position="219"/>
    </location>
</feature>
<sequence>MSDQSFRPPSLVLATIGLSLATFMQVLDTTIANVALPTISGNLGVSSDQGTWVITSFAVSNAIALPLTGWMSRRFGQTKLFLASVILFIITSFLCGISQSMTQLVIFRALQGFFAGPLYPMAQTLLLSIYPAAKRGMALSLLAMVTVVAPIIGPLAGGWITDNYSWSWIFFINVPIGIFAAMLVFTQLKERPEEVEHQPIDYIGLGLLVLGVGLLQVVLDKGNDLDWFSSNFIVVGTVISSVSLIALVIWEFTDKHPIVNLRLFRYRNFSFGTLALVLGYSGFFGINLLLPQWLQTQLGYTPVWAGMAAAPMGVLPVLLSPLVGRYAHMFDLRLLSGGSFLVIGVSCFMRADFNTMVDYYHIAMIQGFMGIGIALFFMPTTSILLSSLAPREIADGSGLATFLRVLGGSFASSLTTWIWQRREIFHHAQLVENITPYSQNTQSYIAQLGGSSQRAMAQLDKLVEGQAYMMSTVDYFTLLGWIFFSLVIVIFLAKPPFVAQSGGGGH</sequence>
<proteinExistence type="inferred from homology"/>
<evidence type="ECO:0000313" key="12">
    <source>
        <dbReference type="Proteomes" id="UP000294555"/>
    </source>
</evidence>
<dbReference type="InterPro" id="IPR011701">
    <property type="entry name" value="MFS"/>
</dbReference>
<dbReference type="GO" id="GO:0022857">
    <property type="term" value="F:transmembrane transporter activity"/>
    <property type="evidence" value="ECO:0007669"/>
    <property type="project" value="InterPro"/>
</dbReference>
<feature type="transmembrane region" description="Helical" evidence="9">
    <location>
        <begin position="166"/>
        <end position="188"/>
    </location>
</feature>
<comment type="subcellular location">
    <subcellularLocation>
        <location evidence="1">Cell inner membrane</location>
        <topology evidence="1">Multi-pass membrane protein</topology>
    </subcellularLocation>
</comment>
<evidence type="ECO:0000256" key="6">
    <source>
        <dbReference type="ARBA" id="ARBA00022692"/>
    </source>
</evidence>
<dbReference type="Gene3D" id="1.20.1720.10">
    <property type="entry name" value="Multidrug resistance protein D"/>
    <property type="match status" value="1"/>
</dbReference>
<dbReference type="InterPro" id="IPR020846">
    <property type="entry name" value="MFS_dom"/>
</dbReference>
<dbReference type="Proteomes" id="UP000294555">
    <property type="component" value="Unassembled WGS sequence"/>
</dbReference>
<dbReference type="Pfam" id="PF07690">
    <property type="entry name" value="MFS_1"/>
    <property type="match status" value="1"/>
</dbReference>
<gene>
    <name evidence="11" type="ORF">EZJ58_5429</name>
</gene>
<keyword evidence="3" id="KW-0813">Transport</keyword>
<feature type="transmembrane region" description="Helical" evidence="9">
    <location>
        <begin position="475"/>
        <end position="493"/>
    </location>
</feature>
<feature type="domain" description="Major facilitator superfamily (MFS) profile" evidence="10">
    <location>
        <begin position="14"/>
        <end position="498"/>
    </location>
</feature>
<accession>A0A4R1NHB6</accession>
<feature type="transmembrane region" description="Helical" evidence="9">
    <location>
        <begin position="334"/>
        <end position="353"/>
    </location>
</feature>
<protein>
    <submittedName>
        <fullName evidence="11">DHA2 family multidrug resistance protein</fullName>
    </submittedName>
</protein>
<evidence type="ECO:0000256" key="1">
    <source>
        <dbReference type="ARBA" id="ARBA00004429"/>
    </source>
</evidence>
<organism evidence="11 12">
    <name type="scientific">Sodalis ligni</name>
    <dbReference type="NCBI Taxonomy" id="2697027"/>
    <lineage>
        <taxon>Bacteria</taxon>
        <taxon>Pseudomonadati</taxon>
        <taxon>Pseudomonadota</taxon>
        <taxon>Gammaproteobacteria</taxon>
        <taxon>Enterobacterales</taxon>
        <taxon>Bruguierivoracaceae</taxon>
        <taxon>Sodalis</taxon>
    </lineage>
</organism>
<name>A0A4R1NHB6_9GAMM</name>